<dbReference type="AlphaFoldDB" id="A0A941F554"/>
<protein>
    <recommendedName>
        <fullName evidence="3">Peptidase M41 domain-containing protein</fullName>
    </recommendedName>
</protein>
<evidence type="ECO:0000313" key="2">
    <source>
        <dbReference type="Proteomes" id="UP000679220"/>
    </source>
</evidence>
<reference evidence="1" key="2">
    <citation type="submission" date="2021-04" db="EMBL/GenBank/DDBJ databases">
        <authorList>
            <person name="Zhang T."/>
            <person name="Zhang Y."/>
            <person name="Lu D."/>
            <person name="Zuo D."/>
            <person name="Du Z."/>
        </authorList>
    </citation>
    <scope>NUCLEOTIDE SEQUENCE</scope>
    <source>
        <strain evidence="1">JR1</strain>
    </source>
</reference>
<organism evidence="1 2">
    <name type="scientific">Carboxylicivirga sediminis</name>
    <dbReference type="NCBI Taxonomy" id="2006564"/>
    <lineage>
        <taxon>Bacteria</taxon>
        <taxon>Pseudomonadati</taxon>
        <taxon>Bacteroidota</taxon>
        <taxon>Bacteroidia</taxon>
        <taxon>Marinilabiliales</taxon>
        <taxon>Marinilabiliaceae</taxon>
        <taxon>Carboxylicivirga</taxon>
    </lineage>
</organism>
<name>A0A941F554_9BACT</name>
<evidence type="ECO:0000313" key="1">
    <source>
        <dbReference type="EMBL" id="MBR8536632.1"/>
    </source>
</evidence>
<proteinExistence type="predicted"/>
<evidence type="ECO:0008006" key="3">
    <source>
        <dbReference type="Google" id="ProtNLM"/>
    </source>
</evidence>
<comment type="caution">
    <text evidence="1">The sequence shown here is derived from an EMBL/GenBank/DDBJ whole genome shotgun (WGS) entry which is preliminary data.</text>
</comment>
<dbReference type="EMBL" id="JAGTAR010000021">
    <property type="protein sequence ID" value="MBR8536632.1"/>
    <property type="molecule type" value="Genomic_DNA"/>
</dbReference>
<dbReference type="GO" id="GO:0005524">
    <property type="term" value="F:ATP binding"/>
    <property type="evidence" value="ECO:0007669"/>
    <property type="project" value="InterPro"/>
</dbReference>
<sequence>MGIINYFNSKFKKRKAELKLSNEEIALHESAHAIVWCLFRNNWSIEKLTIERRNLLDKSMDGALHITPNFNFENGLNIERANEITAIALAGLIGQNIYMIKQNDYLLIKMMKIQEYSTLLNTIGCGGDFDIVRKYSPHLGAEFGTSEWAYVRFKVMDLITLFQNDYKVQHVHQELSKYLLEKQTLVSNELLEFFNSYSFFDYITEECLDIGFFHQRS</sequence>
<dbReference type="Proteomes" id="UP000679220">
    <property type="component" value="Unassembled WGS sequence"/>
</dbReference>
<dbReference type="GO" id="GO:0006508">
    <property type="term" value="P:proteolysis"/>
    <property type="evidence" value="ECO:0007669"/>
    <property type="project" value="InterPro"/>
</dbReference>
<dbReference type="RefSeq" id="WP_212191660.1">
    <property type="nucleotide sequence ID" value="NZ_JAGTAR010000021.1"/>
</dbReference>
<dbReference type="GO" id="GO:0004176">
    <property type="term" value="F:ATP-dependent peptidase activity"/>
    <property type="evidence" value="ECO:0007669"/>
    <property type="project" value="InterPro"/>
</dbReference>
<reference evidence="1" key="1">
    <citation type="journal article" date="2018" name="Int. J. Syst. Evol. Microbiol.">
        <title>Carboxylicivirga sediminis sp. nov., isolated from coastal sediment.</title>
        <authorList>
            <person name="Wang F.Q."/>
            <person name="Ren L.H."/>
            <person name="Zou R.J."/>
            <person name="Sun Y.Z."/>
            <person name="Liu X.J."/>
            <person name="Jiang F."/>
            <person name="Liu L.J."/>
        </authorList>
    </citation>
    <scope>NUCLEOTIDE SEQUENCE</scope>
    <source>
        <strain evidence="1">JR1</strain>
    </source>
</reference>
<gene>
    <name evidence="1" type="ORF">KDU71_13740</name>
</gene>
<dbReference type="InterPro" id="IPR037219">
    <property type="entry name" value="Peptidase_M41-like"/>
</dbReference>
<dbReference type="SUPFAM" id="SSF140990">
    <property type="entry name" value="FtsH protease domain-like"/>
    <property type="match status" value="1"/>
</dbReference>
<keyword evidence="2" id="KW-1185">Reference proteome</keyword>
<dbReference type="GO" id="GO:0004222">
    <property type="term" value="F:metalloendopeptidase activity"/>
    <property type="evidence" value="ECO:0007669"/>
    <property type="project" value="InterPro"/>
</dbReference>
<dbReference type="Gene3D" id="1.20.58.760">
    <property type="entry name" value="Peptidase M41"/>
    <property type="match status" value="1"/>
</dbReference>
<accession>A0A941F554</accession>